<evidence type="ECO:0000313" key="3">
    <source>
        <dbReference type="Proteomes" id="UP001221757"/>
    </source>
</evidence>
<evidence type="ECO:0000256" key="1">
    <source>
        <dbReference type="SAM" id="MobiDB-lite"/>
    </source>
</evidence>
<keyword evidence="3" id="KW-1185">Reference proteome</keyword>
<name>A0AAD7DGA9_MYCRO</name>
<proteinExistence type="predicted"/>
<evidence type="ECO:0000313" key="2">
    <source>
        <dbReference type="EMBL" id="KAJ7690627.1"/>
    </source>
</evidence>
<comment type="caution">
    <text evidence="2">The sequence shown here is derived from an EMBL/GenBank/DDBJ whole genome shotgun (WGS) entry which is preliminary data.</text>
</comment>
<dbReference type="EMBL" id="JARKIE010000063">
    <property type="protein sequence ID" value="KAJ7690627.1"/>
    <property type="molecule type" value="Genomic_DNA"/>
</dbReference>
<gene>
    <name evidence="2" type="ORF">B0H17DRAFT_1064226</name>
</gene>
<protein>
    <submittedName>
        <fullName evidence="2">Uncharacterized protein</fullName>
    </submittedName>
</protein>
<sequence>MRDELLQFFVRRYGAVKSQFPGEGRRKWNLRVLQEFWASSGPEGDVAGAPTALADEILNDDDPFDEILGDGPQLGLLLRTDFSNEDAWQAFCARLKSEEQDLIESVQPSAAAAPTEATAAQASSSTGDVKMADDEGDDDSDDESADGGLSAPVVKIINPASDQERAVLQNISNITALRLMNDVDIRPAPSPPAGTKRISPPNRLVDKKGWQEIYTGLTLWIYDTQSNTDQCARLVNQQGDVYGTATGDSWRARVTHVCELQFNMTYLGMKIDFGGLDRYDYPERKRNLEEAER</sequence>
<organism evidence="2 3">
    <name type="scientific">Mycena rosella</name>
    <name type="common">Pink bonnet</name>
    <name type="synonym">Agaricus rosellus</name>
    <dbReference type="NCBI Taxonomy" id="1033263"/>
    <lineage>
        <taxon>Eukaryota</taxon>
        <taxon>Fungi</taxon>
        <taxon>Dikarya</taxon>
        <taxon>Basidiomycota</taxon>
        <taxon>Agaricomycotina</taxon>
        <taxon>Agaricomycetes</taxon>
        <taxon>Agaricomycetidae</taxon>
        <taxon>Agaricales</taxon>
        <taxon>Marasmiineae</taxon>
        <taxon>Mycenaceae</taxon>
        <taxon>Mycena</taxon>
    </lineage>
</organism>
<dbReference type="AlphaFoldDB" id="A0AAD7DGA9"/>
<feature type="region of interest" description="Disordered" evidence="1">
    <location>
        <begin position="105"/>
        <end position="149"/>
    </location>
</feature>
<feature type="compositionally biased region" description="Low complexity" evidence="1">
    <location>
        <begin position="107"/>
        <end position="126"/>
    </location>
</feature>
<reference evidence="2" key="1">
    <citation type="submission" date="2023-03" db="EMBL/GenBank/DDBJ databases">
        <title>Massive genome expansion in bonnet fungi (Mycena s.s.) driven by repeated elements and novel gene families across ecological guilds.</title>
        <authorList>
            <consortium name="Lawrence Berkeley National Laboratory"/>
            <person name="Harder C.B."/>
            <person name="Miyauchi S."/>
            <person name="Viragh M."/>
            <person name="Kuo A."/>
            <person name="Thoen E."/>
            <person name="Andreopoulos B."/>
            <person name="Lu D."/>
            <person name="Skrede I."/>
            <person name="Drula E."/>
            <person name="Henrissat B."/>
            <person name="Morin E."/>
            <person name="Kohler A."/>
            <person name="Barry K."/>
            <person name="LaButti K."/>
            <person name="Morin E."/>
            <person name="Salamov A."/>
            <person name="Lipzen A."/>
            <person name="Mereny Z."/>
            <person name="Hegedus B."/>
            <person name="Baldrian P."/>
            <person name="Stursova M."/>
            <person name="Weitz H."/>
            <person name="Taylor A."/>
            <person name="Grigoriev I.V."/>
            <person name="Nagy L.G."/>
            <person name="Martin F."/>
            <person name="Kauserud H."/>
        </authorList>
    </citation>
    <scope>NUCLEOTIDE SEQUENCE</scope>
    <source>
        <strain evidence="2">CBHHK067</strain>
    </source>
</reference>
<accession>A0AAD7DGA9</accession>
<dbReference type="Proteomes" id="UP001221757">
    <property type="component" value="Unassembled WGS sequence"/>
</dbReference>
<feature type="compositionally biased region" description="Acidic residues" evidence="1">
    <location>
        <begin position="134"/>
        <end position="145"/>
    </location>
</feature>